<comment type="caution">
    <text evidence="7">The sequence shown here is derived from an EMBL/GenBank/DDBJ whole genome shotgun (WGS) entry which is preliminary data.</text>
</comment>
<feature type="domain" description="FAD/NAD(P)-binding" evidence="6">
    <location>
        <begin position="3"/>
        <end position="277"/>
    </location>
</feature>
<evidence type="ECO:0000256" key="4">
    <source>
        <dbReference type="ARBA" id="ARBA00022827"/>
    </source>
</evidence>
<dbReference type="Gene3D" id="3.50.50.100">
    <property type="match status" value="1"/>
</dbReference>
<dbReference type="SUPFAM" id="SSF51905">
    <property type="entry name" value="FAD/NAD(P)-binding domain"/>
    <property type="match status" value="1"/>
</dbReference>
<comment type="similarity">
    <text evidence="2">Belongs to the NADH dehydrogenase family.</text>
</comment>
<dbReference type="PANTHER" id="PTHR42913">
    <property type="entry name" value="APOPTOSIS-INDUCING FACTOR 1"/>
    <property type="match status" value="1"/>
</dbReference>
<dbReference type="AlphaFoldDB" id="A0A923RFF1"/>
<dbReference type="PANTHER" id="PTHR42913:SF3">
    <property type="entry name" value="64 KDA MITOCHONDRIAL NADH DEHYDROGENASE (EUROFUNG)"/>
    <property type="match status" value="1"/>
</dbReference>
<dbReference type="PRINTS" id="PR00411">
    <property type="entry name" value="PNDRDTASEI"/>
</dbReference>
<dbReference type="PRINTS" id="PR00368">
    <property type="entry name" value="FADPNR"/>
</dbReference>
<gene>
    <name evidence="7" type="ORF">H8S33_01225</name>
</gene>
<reference evidence="7" key="1">
    <citation type="submission" date="2020-08" db="EMBL/GenBank/DDBJ databases">
        <title>Genome public.</title>
        <authorList>
            <person name="Liu C."/>
            <person name="Sun Q."/>
        </authorList>
    </citation>
    <scope>NUCLEOTIDE SEQUENCE</scope>
    <source>
        <strain evidence="7">BX22</strain>
    </source>
</reference>
<evidence type="ECO:0000259" key="6">
    <source>
        <dbReference type="Pfam" id="PF07992"/>
    </source>
</evidence>
<sequence>MRNLVILGGGYGGIKVALGLLDKGLPEDVNLTIVDRNPYQSLKTEFYTIVAGTVADREVRVDFPKNDRIQYVFAEVEKIDAEHQQIVFRDRSEVISYDYLVVALGCEDNYHGIEGADIYTESVQSFAGSRRAGLAVGNLKAYGKVTIVGAGLSGIEVASEIRESREDLNIRLLDRGGSVLRAFDPRIQGYVADWFNKNDVEVLHHANVEYVEKDGVCNNGVCYVNDVTIWTAGVRPNKVVRELPFQKDQHEKIVVNDFFQVPAQPNVYVIGDCASSIHSPSAQLAGIQGEQTAAVLNCVLKNKEPKKPKEIRLKGTLGSLGKSDGFGNMMKQPMTGIVPRLVKSGVLWLNKRH</sequence>
<dbReference type="GO" id="GO:0003955">
    <property type="term" value="F:NAD(P)H dehydrogenase (quinone) activity"/>
    <property type="evidence" value="ECO:0007669"/>
    <property type="project" value="TreeGrafter"/>
</dbReference>
<evidence type="ECO:0000256" key="2">
    <source>
        <dbReference type="ARBA" id="ARBA00005272"/>
    </source>
</evidence>
<evidence type="ECO:0000313" key="8">
    <source>
        <dbReference type="Proteomes" id="UP000637359"/>
    </source>
</evidence>
<dbReference type="InterPro" id="IPR023753">
    <property type="entry name" value="FAD/NAD-binding_dom"/>
</dbReference>
<protein>
    <submittedName>
        <fullName evidence="7">FAD-dependent oxidoreductase</fullName>
    </submittedName>
</protein>
<evidence type="ECO:0000313" key="7">
    <source>
        <dbReference type="EMBL" id="MBC5635434.1"/>
    </source>
</evidence>
<evidence type="ECO:0000256" key="3">
    <source>
        <dbReference type="ARBA" id="ARBA00022630"/>
    </source>
</evidence>
<dbReference type="Proteomes" id="UP000637359">
    <property type="component" value="Unassembled WGS sequence"/>
</dbReference>
<comment type="cofactor">
    <cofactor evidence="1">
        <name>FAD</name>
        <dbReference type="ChEBI" id="CHEBI:57692"/>
    </cofactor>
</comment>
<dbReference type="GO" id="GO:0019646">
    <property type="term" value="P:aerobic electron transport chain"/>
    <property type="evidence" value="ECO:0007669"/>
    <property type="project" value="TreeGrafter"/>
</dbReference>
<organism evidence="7 8">
    <name type="scientific">Ornithinibacillus hominis</name>
    <dbReference type="NCBI Taxonomy" id="2763055"/>
    <lineage>
        <taxon>Bacteria</taxon>
        <taxon>Bacillati</taxon>
        <taxon>Bacillota</taxon>
        <taxon>Bacilli</taxon>
        <taxon>Bacillales</taxon>
        <taxon>Bacillaceae</taxon>
        <taxon>Ornithinibacillus</taxon>
    </lineage>
</organism>
<accession>A0A923RFF1</accession>
<proteinExistence type="inferred from homology"/>
<keyword evidence="3" id="KW-0285">Flavoprotein</keyword>
<dbReference type="RefSeq" id="WP_186868139.1">
    <property type="nucleotide sequence ID" value="NZ_JACOOL010000001.1"/>
</dbReference>
<name>A0A923RFF1_9BACI</name>
<dbReference type="EMBL" id="JACOOL010000001">
    <property type="protein sequence ID" value="MBC5635434.1"/>
    <property type="molecule type" value="Genomic_DNA"/>
</dbReference>
<evidence type="ECO:0000256" key="1">
    <source>
        <dbReference type="ARBA" id="ARBA00001974"/>
    </source>
</evidence>
<keyword evidence="8" id="KW-1185">Reference proteome</keyword>
<keyword evidence="5" id="KW-0560">Oxidoreductase</keyword>
<evidence type="ECO:0000256" key="5">
    <source>
        <dbReference type="ARBA" id="ARBA00023002"/>
    </source>
</evidence>
<dbReference type="Pfam" id="PF07992">
    <property type="entry name" value="Pyr_redox_2"/>
    <property type="match status" value="1"/>
</dbReference>
<keyword evidence="4" id="KW-0274">FAD</keyword>
<dbReference type="InterPro" id="IPR051169">
    <property type="entry name" value="NADH-Q_oxidoreductase"/>
</dbReference>
<dbReference type="InterPro" id="IPR036188">
    <property type="entry name" value="FAD/NAD-bd_sf"/>
</dbReference>